<keyword evidence="2" id="KW-1185">Reference proteome</keyword>
<accession>A0AAD5URB8</accession>
<organism evidence="1 2">
    <name type="scientific">Meripilus lineatus</name>
    <dbReference type="NCBI Taxonomy" id="2056292"/>
    <lineage>
        <taxon>Eukaryota</taxon>
        <taxon>Fungi</taxon>
        <taxon>Dikarya</taxon>
        <taxon>Basidiomycota</taxon>
        <taxon>Agaricomycotina</taxon>
        <taxon>Agaricomycetes</taxon>
        <taxon>Polyporales</taxon>
        <taxon>Meripilaceae</taxon>
        <taxon>Meripilus</taxon>
    </lineage>
</organism>
<gene>
    <name evidence="1" type="ORF">NLI96_g12599</name>
</gene>
<dbReference type="EMBL" id="JANAWD010001126">
    <property type="protein sequence ID" value="KAJ3474191.1"/>
    <property type="molecule type" value="Genomic_DNA"/>
</dbReference>
<dbReference type="SUPFAM" id="SSF52047">
    <property type="entry name" value="RNI-like"/>
    <property type="match status" value="1"/>
</dbReference>
<name>A0AAD5URB8_9APHY</name>
<dbReference type="AlphaFoldDB" id="A0AAD5URB8"/>
<evidence type="ECO:0000313" key="1">
    <source>
        <dbReference type="EMBL" id="KAJ3474191.1"/>
    </source>
</evidence>
<sequence>MNFRTLEIKLYEKKESDIMRKIMLRYLWSEDPDLDFEIEDFSSIIRFQRFFETIQGFHYGSLDLSGRHESRYRQLMNRYTMLSADVLELAACIIPEPSPSPSGEPTDDKLSHLELLDRFNCKWNTKKVPFGFLLKLLCAYFEVSSPSSLTWFLHDGVASTQKYIARNPEPIFQKILLQRLPFELHHCIMQLAGLKRSLRLGSTCTLFRTISLLYIYRERTFDLRIRPYDELVEACQQKGPDAAVEQIIKARDKMLEEMDFMIERPHAIKRFKTLKLSRQRCYIFRTLIQTMGGTLDEDSIFAPVEQRHLAILENATNVEDLCFSFLTLTEGVAAAATSLKKLQRLDLCCCELSQNFTLPPCPSVVTAIVRIFLPNQLRSWSVLASCTQIRYLAFCSSVTPSGSLPDGGVMSRFNPFRTLERLMMSGLASMDIPILTSWIRNARTLSLTHIKLQANEQVIFKSETRELIRALQGSPLQVLALDGIRNAEPSLLEEIGSWFPNLIALTLLYRDSDSQPTTKPTRWPRPSWEYAVALSRFSSLQYFGWNYIFNNTFYEICNTFCLFEKDFVEDHPIIGFEDEENRDTNEPIARLLAAHCPTLQIYGAIYEPDMPDVYRISREKEDWIDVERYRGFPLRDYYSPKASEGDWVPWELTELPTVSYAQLDSVV</sequence>
<dbReference type="Gene3D" id="3.80.10.10">
    <property type="entry name" value="Ribonuclease Inhibitor"/>
    <property type="match status" value="1"/>
</dbReference>
<proteinExistence type="predicted"/>
<comment type="caution">
    <text evidence="1">The sequence shown here is derived from an EMBL/GenBank/DDBJ whole genome shotgun (WGS) entry which is preliminary data.</text>
</comment>
<protein>
    <submittedName>
        <fullName evidence="1">Uncharacterized protein</fullName>
    </submittedName>
</protein>
<dbReference type="InterPro" id="IPR032675">
    <property type="entry name" value="LRR_dom_sf"/>
</dbReference>
<evidence type="ECO:0000313" key="2">
    <source>
        <dbReference type="Proteomes" id="UP001212997"/>
    </source>
</evidence>
<dbReference type="Proteomes" id="UP001212997">
    <property type="component" value="Unassembled WGS sequence"/>
</dbReference>
<reference evidence="1" key="1">
    <citation type="submission" date="2022-07" db="EMBL/GenBank/DDBJ databases">
        <title>Genome Sequence of Physisporinus lineatus.</title>
        <authorList>
            <person name="Buettner E."/>
        </authorList>
    </citation>
    <scope>NUCLEOTIDE SEQUENCE</scope>
    <source>
        <strain evidence="1">VT162</strain>
    </source>
</reference>